<name>A0A9D2MN66_9FIRM</name>
<dbReference type="SUPFAM" id="SSF49899">
    <property type="entry name" value="Concanavalin A-like lectins/glucanases"/>
    <property type="match status" value="1"/>
</dbReference>
<evidence type="ECO:0000313" key="9">
    <source>
        <dbReference type="Proteomes" id="UP000823921"/>
    </source>
</evidence>
<dbReference type="InterPro" id="IPR051214">
    <property type="entry name" value="GH32_Enzymes"/>
</dbReference>
<keyword evidence="3 5" id="KW-0378">Hydrolase</keyword>
<comment type="similarity">
    <text evidence="1 5">Belongs to the glycosyl hydrolase 32 family.</text>
</comment>
<dbReference type="EC" id="3.2.1.26" evidence="2"/>
<dbReference type="SUPFAM" id="SSF75005">
    <property type="entry name" value="Arabinanase/levansucrase/invertase"/>
    <property type="match status" value="1"/>
</dbReference>
<comment type="caution">
    <text evidence="8">The sequence shown here is derived from an EMBL/GenBank/DDBJ whole genome shotgun (WGS) entry which is preliminary data.</text>
</comment>
<dbReference type="GO" id="GO:0004564">
    <property type="term" value="F:beta-fructofuranosidase activity"/>
    <property type="evidence" value="ECO:0007669"/>
    <property type="project" value="UniProtKB-EC"/>
</dbReference>
<dbReference type="InterPro" id="IPR001362">
    <property type="entry name" value="Glyco_hydro_32"/>
</dbReference>
<dbReference type="Proteomes" id="UP000823921">
    <property type="component" value="Unassembled WGS sequence"/>
</dbReference>
<evidence type="ECO:0000313" key="8">
    <source>
        <dbReference type="EMBL" id="HJB80791.1"/>
    </source>
</evidence>
<dbReference type="Pfam" id="PF08244">
    <property type="entry name" value="Glyco_hydro_32C"/>
    <property type="match status" value="1"/>
</dbReference>
<feature type="domain" description="Glycosyl hydrolase family 32 C-terminal" evidence="7">
    <location>
        <begin position="368"/>
        <end position="426"/>
    </location>
</feature>
<protein>
    <recommendedName>
        <fullName evidence="2">beta-fructofuranosidase</fullName>
        <ecNumber evidence="2">3.2.1.26</ecNumber>
    </recommendedName>
</protein>
<sequence length="446" mass="50977">MWKDTLHLKAPGNWINDPNGFIYYRGEYHLFYQHFPYAPRWGTMHWGHAVSRDLVHWEHLGVALYPTKSYDQNGVFSGSALERDGKLCLYYSAVRYLKQDEEDIHIPPDDSFVTSQAMVISDDGRTFDNMGAKRQIIPVLADESIGDPKDTRDPKVWEQDGLYYMILGSTFRKEQGKALFYRSRDGVHWDYVNQYASSEFRTMLECPDLFRLGEEFVLLGSPMGVTEPEIEYAHHAMWGLADFDHQTCTLALKGPMEFVDYGLDLYAPQTTLDSEGRRVLIAWMRMPQAAADLGDDRGPWNGMMSLPRVMELRQGKICFVPHPNVEALFRPVEGNWDQAIRQRPFRLKATLRAGEALDVCGYRIALEGGRIVTDRSQVFPHLPNYRTTAQTPALDGAICPLDIFVDDHLIEAFVDGGRYVVSHVVYGLKDRLEGPVEQLLTLREDG</sequence>
<evidence type="ECO:0000259" key="6">
    <source>
        <dbReference type="Pfam" id="PF00251"/>
    </source>
</evidence>
<feature type="domain" description="Glycosyl hydrolase family 32 N-terminal" evidence="6">
    <location>
        <begin position="7"/>
        <end position="318"/>
    </location>
</feature>
<evidence type="ECO:0000259" key="7">
    <source>
        <dbReference type="Pfam" id="PF08244"/>
    </source>
</evidence>
<evidence type="ECO:0000256" key="4">
    <source>
        <dbReference type="ARBA" id="ARBA00023295"/>
    </source>
</evidence>
<dbReference type="InterPro" id="IPR013148">
    <property type="entry name" value="Glyco_hydro_32_N"/>
</dbReference>
<reference evidence="8" key="2">
    <citation type="submission" date="2021-04" db="EMBL/GenBank/DDBJ databases">
        <authorList>
            <person name="Gilroy R."/>
        </authorList>
    </citation>
    <scope>NUCLEOTIDE SEQUENCE</scope>
    <source>
        <strain evidence="8">CHK192-8294</strain>
    </source>
</reference>
<evidence type="ECO:0000256" key="2">
    <source>
        <dbReference type="ARBA" id="ARBA00012758"/>
    </source>
</evidence>
<accession>A0A9D2MN66</accession>
<dbReference type="SMART" id="SM00640">
    <property type="entry name" value="Glyco_32"/>
    <property type="match status" value="1"/>
</dbReference>
<proteinExistence type="inferred from homology"/>
<evidence type="ECO:0000256" key="3">
    <source>
        <dbReference type="ARBA" id="ARBA00022801"/>
    </source>
</evidence>
<reference evidence="8" key="1">
    <citation type="journal article" date="2021" name="PeerJ">
        <title>Extensive microbial diversity within the chicken gut microbiome revealed by metagenomics and culture.</title>
        <authorList>
            <person name="Gilroy R."/>
            <person name="Ravi A."/>
            <person name="Getino M."/>
            <person name="Pursley I."/>
            <person name="Horton D.L."/>
            <person name="Alikhan N.F."/>
            <person name="Baker D."/>
            <person name="Gharbi K."/>
            <person name="Hall N."/>
            <person name="Watson M."/>
            <person name="Adriaenssens E.M."/>
            <person name="Foster-Nyarko E."/>
            <person name="Jarju S."/>
            <person name="Secka A."/>
            <person name="Antonio M."/>
            <person name="Oren A."/>
            <person name="Chaudhuri R.R."/>
            <person name="La Ragione R."/>
            <person name="Hildebrand F."/>
            <person name="Pallen M.J."/>
        </authorList>
    </citation>
    <scope>NUCLEOTIDE SEQUENCE</scope>
    <source>
        <strain evidence="8">CHK192-8294</strain>
    </source>
</reference>
<dbReference type="PANTHER" id="PTHR43101:SF1">
    <property type="entry name" value="BETA-FRUCTOSIDASE"/>
    <property type="match status" value="1"/>
</dbReference>
<dbReference type="Gene3D" id="2.60.120.560">
    <property type="entry name" value="Exo-inulinase, domain 1"/>
    <property type="match status" value="1"/>
</dbReference>
<dbReference type="EMBL" id="DWXO01000071">
    <property type="protein sequence ID" value="HJB80791.1"/>
    <property type="molecule type" value="Genomic_DNA"/>
</dbReference>
<dbReference type="InterPro" id="IPR023296">
    <property type="entry name" value="Glyco_hydro_beta-prop_sf"/>
</dbReference>
<dbReference type="Pfam" id="PF00251">
    <property type="entry name" value="Glyco_hydro_32N"/>
    <property type="match status" value="1"/>
</dbReference>
<dbReference type="GO" id="GO:0005975">
    <property type="term" value="P:carbohydrate metabolic process"/>
    <property type="evidence" value="ECO:0007669"/>
    <property type="project" value="InterPro"/>
</dbReference>
<evidence type="ECO:0000256" key="1">
    <source>
        <dbReference type="ARBA" id="ARBA00009902"/>
    </source>
</evidence>
<dbReference type="AlphaFoldDB" id="A0A9D2MN66"/>
<dbReference type="InterPro" id="IPR013320">
    <property type="entry name" value="ConA-like_dom_sf"/>
</dbReference>
<dbReference type="Gene3D" id="2.115.10.20">
    <property type="entry name" value="Glycosyl hydrolase domain, family 43"/>
    <property type="match status" value="1"/>
</dbReference>
<keyword evidence="4 5" id="KW-0326">Glycosidase</keyword>
<dbReference type="PANTHER" id="PTHR43101">
    <property type="entry name" value="BETA-FRUCTOSIDASE"/>
    <property type="match status" value="1"/>
</dbReference>
<dbReference type="CDD" id="cd08996">
    <property type="entry name" value="GH32_FFase"/>
    <property type="match status" value="1"/>
</dbReference>
<gene>
    <name evidence="8" type="ORF">H9712_07380</name>
</gene>
<organism evidence="8 9">
    <name type="scientific">Candidatus Flavonifractor intestinigallinarum</name>
    <dbReference type="NCBI Taxonomy" id="2838586"/>
    <lineage>
        <taxon>Bacteria</taxon>
        <taxon>Bacillati</taxon>
        <taxon>Bacillota</taxon>
        <taxon>Clostridia</taxon>
        <taxon>Eubacteriales</taxon>
        <taxon>Oscillospiraceae</taxon>
        <taxon>Flavonifractor</taxon>
    </lineage>
</organism>
<dbReference type="InterPro" id="IPR013189">
    <property type="entry name" value="Glyco_hydro_32_C"/>
</dbReference>
<evidence type="ECO:0000256" key="5">
    <source>
        <dbReference type="RuleBase" id="RU362110"/>
    </source>
</evidence>